<feature type="transmembrane region" description="Helical" evidence="12">
    <location>
        <begin position="107"/>
        <end position="125"/>
    </location>
</feature>
<feature type="transmembrane region" description="Helical" evidence="12">
    <location>
        <begin position="9"/>
        <end position="29"/>
    </location>
</feature>
<feature type="transmembrane region" description="Helical" evidence="12">
    <location>
        <begin position="131"/>
        <end position="155"/>
    </location>
</feature>
<evidence type="ECO:0000256" key="8">
    <source>
        <dbReference type="ARBA" id="ARBA00023133"/>
    </source>
</evidence>
<keyword evidence="3 12" id="KW-0812">Transmembrane</keyword>
<dbReference type="PANTHER" id="PTHR35457">
    <property type="entry name" value="HEME A SYNTHASE"/>
    <property type="match status" value="1"/>
</dbReference>
<evidence type="ECO:0000313" key="14">
    <source>
        <dbReference type="Proteomes" id="UP000310016"/>
    </source>
</evidence>
<feature type="transmembrane region" description="Helical" evidence="12">
    <location>
        <begin position="243"/>
        <end position="264"/>
    </location>
</feature>
<keyword evidence="2" id="KW-1003">Cell membrane</keyword>
<gene>
    <name evidence="13" type="ORF">FAZ21_14110</name>
</gene>
<dbReference type="Proteomes" id="UP000310016">
    <property type="component" value="Unassembled WGS sequence"/>
</dbReference>
<proteinExistence type="predicted"/>
<dbReference type="InterPro" id="IPR050450">
    <property type="entry name" value="COX15/CtaA_HemeA_synthase"/>
</dbReference>
<comment type="caution">
    <text evidence="13">The sequence shown here is derived from an EMBL/GenBank/DDBJ whole genome shotgun (WGS) entry which is preliminary data.</text>
</comment>
<evidence type="ECO:0000256" key="7">
    <source>
        <dbReference type="ARBA" id="ARBA00023004"/>
    </source>
</evidence>
<dbReference type="GO" id="GO:0016020">
    <property type="term" value="C:membrane"/>
    <property type="evidence" value="ECO:0007669"/>
    <property type="project" value="UniProtKB-SubCell"/>
</dbReference>
<organism evidence="13 14">
    <name type="scientific">Chitiniphilus eburneus</name>
    <dbReference type="NCBI Taxonomy" id="2571148"/>
    <lineage>
        <taxon>Bacteria</taxon>
        <taxon>Pseudomonadati</taxon>
        <taxon>Pseudomonadota</taxon>
        <taxon>Betaproteobacteria</taxon>
        <taxon>Neisseriales</taxon>
        <taxon>Chitinibacteraceae</taxon>
        <taxon>Chitiniphilus</taxon>
    </lineage>
</organism>
<evidence type="ECO:0000256" key="3">
    <source>
        <dbReference type="ARBA" id="ARBA00022692"/>
    </source>
</evidence>
<sequence length="339" mass="36388">MSQRMLRRLLWFTVGWTLVLVMLGAYVRLEDAGLGCPDWPGCYGRLTAPDSHHEIAHAEKHYGGDVDPAKGWKEMIHRYVAGGLGVLLLAQTALLWRRRAELRMPALLVIAPICVVVFQALLGMWTVTLKLMPGVVTSHLLGGMTMLALVVAQAVRAHPGRLALGGALRVGAWIALGVVALQIALGGWVSTNYAALACDGFPACRGNYHLPDDWQVGFHPLRELGLTIGGVALDIDHLAAIHWIHRLWAVAVIVVVGLLALALLRRGRRAGIWLLGALALQIGLGIANVLLHLPLLLAVAHNGGAALLLLLLVGLLARGRQGETVHVKASVRPVLSTAR</sequence>
<evidence type="ECO:0000256" key="1">
    <source>
        <dbReference type="ARBA" id="ARBA00004141"/>
    </source>
</evidence>
<evidence type="ECO:0000256" key="9">
    <source>
        <dbReference type="ARBA" id="ARBA00023136"/>
    </source>
</evidence>
<dbReference type="EMBL" id="SUMF01000018">
    <property type="protein sequence ID" value="TJZ70720.1"/>
    <property type="molecule type" value="Genomic_DNA"/>
</dbReference>
<evidence type="ECO:0000256" key="6">
    <source>
        <dbReference type="ARBA" id="ARBA00023002"/>
    </source>
</evidence>
<dbReference type="AlphaFoldDB" id="A0A4U0PRU8"/>
<keyword evidence="14" id="KW-1185">Reference proteome</keyword>
<dbReference type="Pfam" id="PF02628">
    <property type="entry name" value="COX15-CtaA"/>
    <property type="match status" value="1"/>
</dbReference>
<evidence type="ECO:0000256" key="5">
    <source>
        <dbReference type="ARBA" id="ARBA00022989"/>
    </source>
</evidence>
<name>A0A4U0PRU8_9NEIS</name>
<feature type="transmembrane region" description="Helical" evidence="12">
    <location>
        <begin position="297"/>
        <end position="317"/>
    </location>
</feature>
<protein>
    <submittedName>
        <fullName evidence="13">Heme A synthase</fullName>
    </submittedName>
</protein>
<evidence type="ECO:0000256" key="4">
    <source>
        <dbReference type="ARBA" id="ARBA00022723"/>
    </source>
</evidence>
<dbReference type="GO" id="GO:0006784">
    <property type="term" value="P:heme A biosynthetic process"/>
    <property type="evidence" value="ECO:0007669"/>
    <property type="project" value="InterPro"/>
</dbReference>
<keyword evidence="7" id="KW-0408">Iron</keyword>
<evidence type="ECO:0000256" key="11">
    <source>
        <dbReference type="ARBA" id="ARBA00023444"/>
    </source>
</evidence>
<dbReference type="InterPro" id="IPR003780">
    <property type="entry name" value="COX15/CtaA_fam"/>
</dbReference>
<dbReference type="GO" id="GO:0046872">
    <property type="term" value="F:metal ion binding"/>
    <property type="evidence" value="ECO:0007669"/>
    <property type="project" value="UniProtKB-KW"/>
</dbReference>
<dbReference type="OrthoDB" id="1447144at2"/>
<keyword evidence="4" id="KW-0479">Metal-binding</keyword>
<keyword evidence="10" id="KW-1015">Disulfide bond</keyword>
<comment type="pathway">
    <text evidence="11">Porphyrin-containing compound metabolism.</text>
</comment>
<dbReference type="RefSeq" id="WP_136774086.1">
    <property type="nucleotide sequence ID" value="NZ_CP156074.1"/>
</dbReference>
<keyword evidence="8" id="KW-0350">Heme biosynthesis</keyword>
<dbReference type="PANTHER" id="PTHR35457:SF1">
    <property type="entry name" value="HEME A SYNTHASE"/>
    <property type="match status" value="1"/>
</dbReference>
<reference evidence="13 14" key="1">
    <citation type="submission" date="2019-04" db="EMBL/GenBank/DDBJ databases">
        <title>Chitiniphilus eburnea sp. nov., a novel chitinolytic bacterium isolated from aquaculture sludge.</title>
        <authorList>
            <person name="Sheng M."/>
        </authorList>
    </citation>
    <scope>NUCLEOTIDE SEQUENCE [LARGE SCALE GENOMIC DNA]</scope>
    <source>
        <strain evidence="13 14">HX-2-15</strain>
    </source>
</reference>
<keyword evidence="5 12" id="KW-1133">Transmembrane helix</keyword>
<accession>A0A4U0PRU8</accession>
<feature type="transmembrane region" description="Helical" evidence="12">
    <location>
        <begin position="167"/>
        <end position="189"/>
    </location>
</feature>
<evidence type="ECO:0000256" key="2">
    <source>
        <dbReference type="ARBA" id="ARBA00022475"/>
    </source>
</evidence>
<evidence type="ECO:0000256" key="12">
    <source>
        <dbReference type="SAM" id="Phobius"/>
    </source>
</evidence>
<comment type="subcellular location">
    <subcellularLocation>
        <location evidence="1">Membrane</location>
        <topology evidence="1">Multi-pass membrane protein</topology>
    </subcellularLocation>
</comment>
<keyword evidence="6" id="KW-0560">Oxidoreductase</keyword>
<keyword evidence="9 12" id="KW-0472">Membrane</keyword>
<dbReference type="GO" id="GO:0016491">
    <property type="term" value="F:oxidoreductase activity"/>
    <property type="evidence" value="ECO:0007669"/>
    <property type="project" value="UniProtKB-KW"/>
</dbReference>
<evidence type="ECO:0000256" key="10">
    <source>
        <dbReference type="ARBA" id="ARBA00023157"/>
    </source>
</evidence>
<evidence type="ECO:0000313" key="13">
    <source>
        <dbReference type="EMBL" id="TJZ70720.1"/>
    </source>
</evidence>
<feature type="transmembrane region" description="Helical" evidence="12">
    <location>
        <begin position="271"/>
        <end position="291"/>
    </location>
</feature>
<feature type="transmembrane region" description="Helical" evidence="12">
    <location>
        <begin position="76"/>
        <end position="95"/>
    </location>
</feature>